<evidence type="ECO:0000313" key="2">
    <source>
        <dbReference type="EMBL" id="KAF6496196.1"/>
    </source>
</evidence>
<name>A0A7J8JH25_ROUAE</name>
<feature type="region of interest" description="Disordered" evidence="1">
    <location>
        <begin position="1"/>
        <end position="257"/>
    </location>
</feature>
<gene>
    <name evidence="2" type="ORF">HJG63_010421</name>
</gene>
<feature type="compositionally biased region" description="Polar residues" evidence="1">
    <location>
        <begin position="156"/>
        <end position="170"/>
    </location>
</feature>
<protein>
    <submittedName>
        <fullName evidence="2">Uncharacterized protein</fullName>
    </submittedName>
</protein>
<reference evidence="2 3" key="1">
    <citation type="journal article" date="2020" name="Nature">
        <title>Six reference-quality genomes reveal evolution of bat adaptations.</title>
        <authorList>
            <person name="Jebb D."/>
            <person name="Huang Z."/>
            <person name="Pippel M."/>
            <person name="Hughes G.M."/>
            <person name="Lavrichenko K."/>
            <person name="Devanna P."/>
            <person name="Winkler S."/>
            <person name="Jermiin L.S."/>
            <person name="Skirmuntt E.C."/>
            <person name="Katzourakis A."/>
            <person name="Burkitt-Gray L."/>
            <person name="Ray D.A."/>
            <person name="Sullivan K.A.M."/>
            <person name="Roscito J.G."/>
            <person name="Kirilenko B.M."/>
            <person name="Davalos L.M."/>
            <person name="Corthals A.P."/>
            <person name="Power M.L."/>
            <person name="Jones G."/>
            <person name="Ransome R.D."/>
            <person name="Dechmann D.K.N."/>
            <person name="Locatelli A.G."/>
            <person name="Puechmaille S.J."/>
            <person name="Fedrigo O."/>
            <person name="Jarvis E.D."/>
            <person name="Hiller M."/>
            <person name="Vernes S.C."/>
            <person name="Myers E.W."/>
            <person name="Teeling E.C."/>
        </authorList>
    </citation>
    <scope>NUCLEOTIDE SEQUENCE [LARGE SCALE GENOMIC DNA]</scope>
    <source>
        <strain evidence="2">MRouAeg1</strain>
        <tissue evidence="2">Muscle</tissue>
    </source>
</reference>
<feature type="compositionally biased region" description="Basic and acidic residues" evidence="1">
    <location>
        <begin position="1"/>
        <end position="14"/>
    </location>
</feature>
<proteinExistence type="predicted"/>
<feature type="compositionally biased region" description="Gly residues" evidence="1">
    <location>
        <begin position="237"/>
        <end position="255"/>
    </location>
</feature>
<organism evidence="2 3">
    <name type="scientific">Rousettus aegyptiacus</name>
    <name type="common">Egyptian fruit bat</name>
    <name type="synonym">Pteropus aegyptiacus</name>
    <dbReference type="NCBI Taxonomy" id="9407"/>
    <lineage>
        <taxon>Eukaryota</taxon>
        <taxon>Metazoa</taxon>
        <taxon>Chordata</taxon>
        <taxon>Craniata</taxon>
        <taxon>Vertebrata</taxon>
        <taxon>Euteleostomi</taxon>
        <taxon>Mammalia</taxon>
        <taxon>Eutheria</taxon>
        <taxon>Laurasiatheria</taxon>
        <taxon>Chiroptera</taxon>
        <taxon>Yinpterochiroptera</taxon>
        <taxon>Pteropodoidea</taxon>
        <taxon>Pteropodidae</taxon>
        <taxon>Rousettinae</taxon>
        <taxon>Rousettus</taxon>
    </lineage>
</organism>
<dbReference type="AlphaFoldDB" id="A0A7J8JH25"/>
<sequence length="277" mass="27957">MPKEEGQSALERRPGPSRQFPLSQVPAPSGGGRSGVGSFHPATFSTRRLGNFLPLKSQQGKAGRPREEGSSPGPPLARPAGPRAQDGLQTGEGLAGRERPPLPPNGECLAVPSTIGGQKEPSIEGVKEPTSDGVEAAPPPGQVKRHPKNSHVGANKVTSGINATRVTTSPAPGGQSVPQRDGHPGTSHPSPTSACQKRGRRKAGNGSPRSRKPARLGLGQSPVAEGQRGPPLVPAGAGAGAGAGARAGAGAGARAGGVSCRCSRYRENQPMSVCANS</sequence>
<dbReference type="EMBL" id="JACASE010000002">
    <property type="protein sequence ID" value="KAF6496196.1"/>
    <property type="molecule type" value="Genomic_DNA"/>
</dbReference>
<comment type="caution">
    <text evidence="2">The sequence shown here is derived from an EMBL/GenBank/DDBJ whole genome shotgun (WGS) entry which is preliminary data.</text>
</comment>
<evidence type="ECO:0000256" key="1">
    <source>
        <dbReference type="SAM" id="MobiDB-lite"/>
    </source>
</evidence>
<feature type="compositionally biased region" description="Basic residues" evidence="1">
    <location>
        <begin position="197"/>
        <end position="214"/>
    </location>
</feature>
<feature type="compositionally biased region" description="Basic and acidic residues" evidence="1">
    <location>
        <begin position="121"/>
        <end position="130"/>
    </location>
</feature>
<dbReference type="Proteomes" id="UP000593571">
    <property type="component" value="Unassembled WGS sequence"/>
</dbReference>
<evidence type="ECO:0000313" key="3">
    <source>
        <dbReference type="Proteomes" id="UP000593571"/>
    </source>
</evidence>
<accession>A0A7J8JH25</accession>
<keyword evidence="3" id="KW-1185">Reference proteome</keyword>